<dbReference type="InterPro" id="IPR050571">
    <property type="entry name" value="Class-IV_PLP-Dep_Aminotrnsfr"/>
</dbReference>
<dbReference type="NCBIfam" id="NF005886">
    <property type="entry name" value="PRK07849.1-1"/>
    <property type="match status" value="1"/>
</dbReference>
<keyword evidence="2" id="KW-0456">Lyase</keyword>
<evidence type="ECO:0000313" key="3">
    <source>
        <dbReference type="Proteomes" id="UP000320216"/>
    </source>
</evidence>
<comment type="similarity">
    <text evidence="1">Belongs to the class-IV pyridoxal-phosphate-dependent aminotransferase family.</text>
</comment>
<dbReference type="GO" id="GO:0046394">
    <property type="term" value="P:carboxylic acid biosynthetic process"/>
    <property type="evidence" value="ECO:0007669"/>
    <property type="project" value="UniProtKB-ARBA"/>
</dbReference>
<dbReference type="Proteomes" id="UP000320216">
    <property type="component" value="Chromosome"/>
</dbReference>
<dbReference type="PANTHER" id="PTHR42743">
    <property type="entry name" value="AMINO-ACID AMINOTRANSFERASE"/>
    <property type="match status" value="1"/>
</dbReference>
<organism evidence="2 3">
    <name type="scientific">Humibacter ginsenosidimutans</name>
    <dbReference type="NCBI Taxonomy" id="2599293"/>
    <lineage>
        <taxon>Bacteria</taxon>
        <taxon>Bacillati</taxon>
        <taxon>Actinomycetota</taxon>
        <taxon>Actinomycetes</taxon>
        <taxon>Micrococcales</taxon>
        <taxon>Microbacteriaceae</taxon>
        <taxon>Humibacter</taxon>
    </lineage>
</organism>
<dbReference type="GO" id="GO:0005829">
    <property type="term" value="C:cytosol"/>
    <property type="evidence" value="ECO:0007669"/>
    <property type="project" value="TreeGrafter"/>
</dbReference>
<dbReference type="Gene3D" id="3.20.10.10">
    <property type="entry name" value="D-amino Acid Aminotransferase, subunit A, domain 2"/>
    <property type="match status" value="1"/>
</dbReference>
<dbReference type="PANTHER" id="PTHR42743:SF11">
    <property type="entry name" value="AMINODEOXYCHORISMATE LYASE"/>
    <property type="match status" value="1"/>
</dbReference>
<name>A0A5B8MAR6_9MICO</name>
<dbReference type="Pfam" id="PF01063">
    <property type="entry name" value="Aminotran_4"/>
    <property type="match status" value="1"/>
</dbReference>
<dbReference type="EC" id="4.1.3.38" evidence="2"/>
<dbReference type="GO" id="GO:0008696">
    <property type="term" value="F:4-amino-4-deoxychorismate lyase activity"/>
    <property type="evidence" value="ECO:0007669"/>
    <property type="project" value="UniProtKB-EC"/>
</dbReference>
<sequence>MIDVLPARAPESVDLDATIHRFDSAAPTLDVRDLGASRGDGVFETLGVVGGHPQAVDAHVARLVNSAALLELPEPNVAQWRRAIEVAAASLPTDRQGGIKVVLTRGVEGTNTPTGWIVATASSSDFAERETGVRVVTLDRGYASDVAARAPWLLPGAKTLSYAVNMAALREAHRRGADDVIFVSSDGFVMEAPTATVILRFGDSIVTPRTDIGILPGTSQLSVFAFAQARGLRTQEALVPVADLGSADAAWLVSSVRLAAPITAIDDVPKPIDLQLTREMNAALLARED</sequence>
<reference evidence="2 3" key="1">
    <citation type="submission" date="2019-07" db="EMBL/GenBank/DDBJ databases">
        <title>Full genome sequence of Humibacter sp. WJ7-1.</title>
        <authorList>
            <person name="Im W.-T."/>
        </authorList>
    </citation>
    <scope>NUCLEOTIDE SEQUENCE [LARGE SCALE GENOMIC DNA]</scope>
    <source>
        <strain evidence="2 3">WJ7-1</strain>
    </source>
</reference>
<dbReference type="KEGG" id="huw:FPZ11_09420"/>
<dbReference type="NCBIfam" id="NF005888">
    <property type="entry name" value="PRK07849.1-3"/>
    <property type="match status" value="1"/>
</dbReference>
<gene>
    <name evidence="2" type="ORF">FPZ11_09420</name>
</gene>
<accession>A0A5B8MAR6</accession>
<dbReference type="EMBL" id="CP042305">
    <property type="protein sequence ID" value="QDZ16802.1"/>
    <property type="molecule type" value="Genomic_DNA"/>
</dbReference>
<keyword evidence="3" id="KW-1185">Reference proteome</keyword>
<evidence type="ECO:0000256" key="1">
    <source>
        <dbReference type="ARBA" id="ARBA00009320"/>
    </source>
</evidence>
<proteinExistence type="inferred from homology"/>
<dbReference type="InterPro" id="IPR001544">
    <property type="entry name" value="Aminotrans_IV"/>
</dbReference>
<dbReference type="Gene3D" id="3.30.470.10">
    <property type="match status" value="1"/>
</dbReference>
<dbReference type="AlphaFoldDB" id="A0A5B8MAR6"/>
<dbReference type="InterPro" id="IPR043131">
    <property type="entry name" value="BCAT-like_N"/>
</dbReference>
<dbReference type="InterPro" id="IPR036038">
    <property type="entry name" value="Aminotransferase-like"/>
</dbReference>
<dbReference type="SUPFAM" id="SSF56752">
    <property type="entry name" value="D-aminoacid aminotransferase-like PLP-dependent enzymes"/>
    <property type="match status" value="1"/>
</dbReference>
<evidence type="ECO:0000313" key="2">
    <source>
        <dbReference type="EMBL" id="QDZ16802.1"/>
    </source>
</evidence>
<dbReference type="InterPro" id="IPR043132">
    <property type="entry name" value="BCAT-like_C"/>
</dbReference>
<protein>
    <submittedName>
        <fullName evidence="2">Aminodeoxychorismate lyase</fullName>
        <ecNumber evidence="2">4.1.3.38</ecNumber>
    </submittedName>
</protein>
<dbReference type="OrthoDB" id="3199344at2"/>